<dbReference type="RefSeq" id="WP_279625297.1">
    <property type="nucleotide sequence ID" value="NZ_FPKS01000006.1"/>
</dbReference>
<reference evidence="1 4" key="1">
    <citation type="submission" date="2014-12" db="EMBL/GenBank/DDBJ databases">
        <title>Draft genome sequences of 10 type strains of Lactococcus.</title>
        <authorList>
            <person name="Sun Z."/>
            <person name="Zhong Z."/>
            <person name="Liu W."/>
            <person name="Zhang W."/>
            <person name="Zhang H."/>
        </authorList>
    </citation>
    <scope>NUCLEOTIDE SEQUENCE [LARGE SCALE GENOMIC DNA]</scope>
    <source>
        <strain evidence="1 4">DSM 22330</strain>
    </source>
</reference>
<gene>
    <name evidence="1" type="ORF">RR45_GL000442</name>
    <name evidence="2" type="ORF">SAMN02746068_01353</name>
</gene>
<dbReference type="Proteomes" id="UP000185655">
    <property type="component" value="Unassembled WGS sequence"/>
</dbReference>
<dbReference type="Proteomes" id="UP000218979">
    <property type="component" value="Unassembled WGS sequence"/>
</dbReference>
<dbReference type="STRING" id="1122154.SAMN02746068_01353"/>
<dbReference type="EMBL" id="JXJT01000013">
    <property type="protein sequence ID" value="PCS02733.1"/>
    <property type="molecule type" value="Genomic_DNA"/>
</dbReference>
<keyword evidence="4" id="KW-1185">Reference proteome</keyword>
<evidence type="ECO:0000313" key="4">
    <source>
        <dbReference type="Proteomes" id="UP000218979"/>
    </source>
</evidence>
<evidence type="ECO:0000313" key="2">
    <source>
        <dbReference type="EMBL" id="SFZ74790.1"/>
    </source>
</evidence>
<dbReference type="EMBL" id="FPKS01000006">
    <property type="protein sequence ID" value="SFZ74790.1"/>
    <property type="molecule type" value="Genomic_DNA"/>
</dbReference>
<sequence length="44" mass="4847">MSDFEKTLALIKNGELTKLELQELSTAIQSRILSKPSVQADISV</sequence>
<dbReference type="AlphaFoldDB" id="A0A1K2HDD7"/>
<evidence type="ECO:0000313" key="3">
    <source>
        <dbReference type="Proteomes" id="UP000185655"/>
    </source>
</evidence>
<organism evidence="2 3">
    <name type="scientific">Pseudolactococcus chungangensis CAU 28 = DSM 22330</name>
    <dbReference type="NCBI Taxonomy" id="1122154"/>
    <lineage>
        <taxon>Bacteria</taxon>
        <taxon>Bacillati</taxon>
        <taxon>Bacillota</taxon>
        <taxon>Bacilli</taxon>
        <taxon>Lactobacillales</taxon>
        <taxon>Streptococcaceae</taxon>
        <taxon>Pseudolactococcus</taxon>
    </lineage>
</organism>
<proteinExistence type="predicted"/>
<protein>
    <submittedName>
        <fullName evidence="2">Uncharacterized protein</fullName>
    </submittedName>
</protein>
<accession>A0A1K2HDD7</accession>
<name>A0A1K2HDD7_9LACT</name>
<reference evidence="2 3" key="2">
    <citation type="submission" date="2016-11" db="EMBL/GenBank/DDBJ databases">
        <authorList>
            <person name="Jaros S."/>
            <person name="Januszkiewicz K."/>
            <person name="Wedrychowicz H."/>
        </authorList>
    </citation>
    <scope>NUCLEOTIDE SEQUENCE [LARGE SCALE GENOMIC DNA]</scope>
    <source>
        <strain evidence="2 3">DSM 22330</strain>
    </source>
</reference>
<evidence type="ECO:0000313" key="1">
    <source>
        <dbReference type="EMBL" id="PCS02733.1"/>
    </source>
</evidence>